<accession>A0ABQ8T871</accession>
<proteinExistence type="predicted"/>
<dbReference type="EMBL" id="JAJSOF020000015">
    <property type="protein sequence ID" value="KAJ4442070.1"/>
    <property type="molecule type" value="Genomic_DNA"/>
</dbReference>
<evidence type="ECO:0000313" key="2">
    <source>
        <dbReference type="Proteomes" id="UP001148838"/>
    </source>
</evidence>
<dbReference type="Proteomes" id="UP001148838">
    <property type="component" value="Unassembled WGS sequence"/>
</dbReference>
<evidence type="ECO:0000313" key="1">
    <source>
        <dbReference type="EMBL" id="KAJ4442070.1"/>
    </source>
</evidence>
<keyword evidence="2" id="KW-1185">Reference proteome</keyword>
<name>A0ABQ8T871_PERAM</name>
<organism evidence="1 2">
    <name type="scientific">Periplaneta americana</name>
    <name type="common">American cockroach</name>
    <name type="synonym">Blatta americana</name>
    <dbReference type="NCBI Taxonomy" id="6978"/>
    <lineage>
        <taxon>Eukaryota</taxon>
        <taxon>Metazoa</taxon>
        <taxon>Ecdysozoa</taxon>
        <taxon>Arthropoda</taxon>
        <taxon>Hexapoda</taxon>
        <taxon>Insecta</taxon>
        <taxon>Pterygota</taxon>
        <taxon>Neoptera</taxon>
        <taxon>Polyneoptera</taxon>
        <taxon>Dictyoptera</taxon>
        <taxon>Blattodea</taxon>
        <taxon>Blattoidea</taxon>
        <taxon>Blattidae</taxon>
        <taxon>Blattinae</taxon>
        <taxon>Periplaneta</taxon>
    </lineage>
</organism>
<comment type="caution">
    <text evidence="1">The sequence shown here is derived from an EMBL/GenBank/DDBJ whole genome shotgun (WGS) entry which is preliminary data.</text>
</comment>
<protein>
    <submittedName>
        <fullName evidence="1">Uncharacterized protein</fullName>
    </submittedName>
</protein>
<reference evidence="1 2" key="1">
    <citation type="journal article" date="2022" name="Allergy">
        <title>Genome assembly and annotation of Periplaneta americana reveal a comprehensive cockroach allergen profile.</title>
        <authorList>
            <person name="Wang L."/>
            <person name="Xiong Q."/>
            <person name="Saelim N."/>
            <person name="Wang L."/>
            <person name="Nong W."/>
            <person name="Wan A.T."/>
            <person name="Shi M."/>
            <person name="Liu X."/>
            <person name="Cao Q."/>
            <person name="Hui J.H.L."/>
            <person name="Sookrung N."/>
            <person name="Leung T.F."/>
            <person name="Tungtrongchitr A."/>
            <person name="Tsui S.K.W."/>
        </authorList>
    </citation>
    <scope>NUCLEOTIDE SEQUENCE [LARGE SCALE GENOMIC DNA]</scope>
    <source>
        <strain evidence="1">PWHHKU_190912</strain>
    </source>
</reference>
<sequence length="239" mass="27473">MSKFGDNAMVQRRAHLSHLYTPFLILQICKQVFRPQNDLDVKLQKYKKLRFIPDCICFGKLSSSKERVKLTKFYVLLKIVISTDCNGRNKTQLTMVLLPQIATEVSDIAICGGVFCTSSLRVEFYAHIAFTHSSRHSPEVIPRTVKKNNQPDSVSCAVLRETQNTIKFDTIADTTVRNAMCHYSSRSTPQVYVILTYLPLRFGERQTQLSRSERARALVERCLCRFFDSRLDDKSFSTE</sequence>
<gene>
    <name evidence="1" type="ORF">ANN_11936</name>
</gene>